<dbReference type="Proteomes" id="UP000383932">
    <property type="component" value="Unassembled WGS sequence"/>
</dbReference>
<accession>A0A5N5QGA3</accession>
<dbReference type="Pfam" id="PF08031">
    <property type="entry name" value="BBE"/>
    <property type="match status" value="1"/>
</dbReference>
<protein>
    <submittedName>
        <fullName evidence="7">6-hydroxy-D-nicotine oxidase</fullName>
    </submittedName>
</protein>
<keyword evidence="3" id="KW-0285">Flavoprotein</keyword>
<dbReference type="OrthoDB" id="415825at2759"/>
<dbReference type="InterPro" id="IPR050416">
    <property type="entry name" value="FAD-linked_Oxidoreductase"/>
</dbReference>
<dbReference type="InterPro" id="IPR016169">
    <property type="entry name" value="FAD-bd_PCMH_sub2"/>
</dbReference>
<dbReference type="PANTHER" id="PTHR42973:SF39">
    <property type="entry name" value="FAD-BINDING PCMH-TYPE DOMAIN-CONTAINING PROTEIN"/>
    <property type="match status" value="1"/>
</dbReference>
<dbReference type="InterPro" id="IPR016166">
    <property type="entry name" value="FAD-bd_PCMH"/>
</dbReference>
<dbReference type="InterPro" id="IPR006094">
    <property type="entry name" value="Oxid_FAD_bind_N"/>
</dbReference>
<organism evidence="7 8">
    <name type="scientific">Ceratobasidium theobromae</name>
    <dbReference type="NCBI Taxonomy" id="1582974"/>
    <lineage>
        <taxon>Eukaryota</taxon>
        <taxon>Fungi</taxon>
        <taxon>Dikarya</taxon>
        <taxon>Basidiomycota</taxon>
        <taxon>Agaricomycotina</taxon>
        <taxon>Agaricomycetes</taxon>
        <taxon>Cantharellales</taxon>
        <taxon>Ceratobasidiaceae</taxon>
        <taxon>Ceratobasidium</taxon>
    </lineage>
</organism>
<sequence>MSLVDQTALDRLRASLSSSATVNLPGDPGYSVKRWALNAERPAAVVACPATAEDVVQILAFAQGKAPYESQQKLHLAIKCGGHTPSGASSSDGIVIDLNPQMHDVRVDPEAKLAYVGGGCLWENVDEATFKHGKSGLCVRNCWSYWCRYVGSPWFINRCLTLLFLIAGGLTLGGGYGWLCSQHGLVIDNLVQVTVVTSTGEILKASETENADLFWAVRGGGGNFGVATEFVIKVHDQRPDLYVLSLMYSPDAIAKVVPEINAWLAERTSAEGAHIAFLMGPMGQPVFALQLMYNGDPETGAKKFERFTQFESLVTKPEVIPYLQLNHLKDALVGHGACRSLQGSFVPDVPSGLPVELIVDTQKAWQQLITDHPAAVRSAVVIELYHNEKWSSVPSDATAFAHRKPNHNVGYILTWEDPTFTEQAYKANLDLNAHFIKSRNTHFPADATGEGGYTNYMDEESRNATKEFAHRRFGKNFSRLVDIKRKYDPANMFGRWFTVYNLNEARGEGLH</sequence>
<dbReference type="InterPro" id="IPR016167">
    <property type="entry name" value="FAD-bd_PCMH_sub1"/>
</dbReference>
<gene>
    <name evidence="7" type="ORF">CTheo_5988</name>
</gene>
<comment type="cofactor">
    <cofactor evidence="1">
        <name>FAD</name>
        <dbReference type="ChEBI" id="CHEBI:57692"/>
    </cofactor>
</comment>
<reference evidence="7 8" key="1">
    <citation type="journal article" date="2019" name="Fungal Biol. Biotechnol.">
        <title>Draft genome sequence of fastidious pathogen Ceratobasidium theobromae, which causes vascular-streak dieback in Theobroma cacao.</title>
        <authorList>
            <person name="Ali S.S."/>
            <person name="Asman A."/>
            <person name="Shao J."/>
            <person name="Firmansyah A.P."/>
            <person name="Susilo A.W."/>
            <person name="Rosmana A."/>
            <person name="McMahon P."/>
            <person name="Junaid M."/>
            <person name="Guest D."/>
            <person name="Kheng T.Y."/>
            <person name="Meinhardt L.W."/>
            <person name="Bailey B.A."/>
        </authorList>
    </citation>
    <scope>NUCLEOTIDE SEQUENCE [LARGE SCALE GENOMIC DNA]</scope>
    <source>
        <strain evidence="7 8">CT2</strain>
    </source>
</reference>
<comment type="similarity">
    <text evidence="2">Belongs to the oxygen-dependent FAD-linked oxidoreductase family.</text>
</comment>
<dbReference type="InterPro" id="IPR036318">
    <property type="entry name" value="FAD-bd_PCMH-like_sf"/>
</dbReference>
<dbReference type="GO" id="GO:0016491">
    <property type="term" value="F:oxidoreductase activity"/>
    <property type="evidence" value="ECO:0007669"/>
    <property type="project" value="UniProtKB-KW"/>
</dbReference>
<feature type="domain" description="FAD-binding PCMH-type" evidence="6">
    <location>
        <begin position="38"/>
        <end position="237"/>
    </location>
</feature>
<evidence type="ECO:0000256" key="2">
    <source>
        <dbReference type="ARBA" id="ARBA00005466"/>
    </source>
</evidence>
<dbReference type="PANTHER" id="PTHR42973">
    <property type="entry name" value="BINDING OXIDOREDUCTASE, PUTATIVE (AFU_ORTHOLOGUE AFUA_1G17690)-RELATED"/>
    <property type="match status" value="1"/>
</dbReference>
<dbReference type="Pfam" id="PF01565">
    <property type="entry name" value="FAD_binding_4"/>
    <property type="match status" value="1"/>
</dbReference>
<dbReference type="Gene3D" id="3.30.43.10">
    <property type="entry name" value="Uridine Diphospho-n-acetylenolpyruvylglucosamine Reductase, domain 2"/>
    <property type="match status" value="1"/>
</dbReference>
<dbReference type="AlphaFoldDB" id="A0A5N5QGA3"/>
<evidence type="ECO:0000256" key="5">
    <source>
        <dbReference type="ARBA" id="ARBA00023002"/>
    </source>
</evidence>
<evidence type="ECO:0000259" key="6">
    <source>
        <dbReference type="PROSITE" id="PS51387"/>
    </source>
</evidence>
<dbReference type="Gene3D" id="3.30.465.10">
    <property type="match status" value="1"/>
</dbReference>
<comment type="caution">
    <text evidence="7">The sequence shown here is derived from an EMBL/GenBank/DDBJ whole genome shotgun (WGS) entry which is preliminary data.</text>
</comment>
<evidence type="ECO:0000256" key="3">
    <source>
        <dbReference type="ARBA" id="ARBA00022630"/>
    </source>
</evidence>
<evidence type="ECO:0000313" key="8">
    <source>
        <dbReference type="Proteomes" id="UP000383932"/>
    </source>
</evidence>
<dbReference type="Gene3D" id="3.40.462.20">
    <property type="match status" value="1"/>
</dbReference>
<evidence type="ECO:0000256" key="4">
    <source>
        <dbReference type="ARBA" id="ARBA00022827"/>
    </source>
</evidence>
<dbReference type="GO" id="GO:0071949">
    <property type="term" value="F:FAD binding"/>
    <property type="evidence" value="ECO:0007669"/>
    <property type="project" value="InterPro"/>
</dbReference>
<dbReference type="PROSITE" id="PS51387">
    <property type="entry name" value="FAD_PCMH"/>
    <property type="match status" value="1"/>
</dbReference>
<proteinExistence type="inferred from homology"/>
<evidence type="ECO:0000313" key="7">
    <source>
        <dbReference type="EMBL" id="KAB5590563.1"/>
    </source>
</evidence>
<keyword evidence="4" id="KW-0274">FAD</keyword>
<dbReference type="EMBL" id="SSOP01000160">
    <property type="protein sequence ID" value="KAB5590563.1"/>
    <property type="molecule type" value="Genomic_DNA"/>
</dbReference>
<evidence type="ECO:0000256" key="1">
    <source>
        <dbReference type="ARBA" id="ARBA00001974"/>
    </source>
</evidence>
<dbReference type="SUPFAM" id="SSF56176">
    <property type="entry name" value="FAD-binding/transporter-associated domain-like"/>
    <property type="match status" value="1"/>
</dbReference>
<name>A0A5N5QGA3_9AGAM</name>
<keyword evidence="8" id="KW-1185">Reference proteome</keyword>
<keyword evidence="5" id="KW-0560">Oxidoreductase</keyword>
<dbReference type="InterPro" id="IPR012951">
    <property type="entry name" value="BBE"/>
</dbReference>